<protein>
    <submittedName>
        <fullName evidence="2">Methyltransferase</fullName>
    </submittedName>
</protein>
<dbReference type="GO" id="GO:0032259">
    <property type="term" value="P:methylation"/>
    <property type="evidence" value="ECO:0007669"/>
    <property type="project" value="UniProtKB-KW"/>
</dbReference>
<sequence length="422" mass="47871">MNSRERVLMALNHEETDRVPIDLGSSRSTGINAIAYNKLKQYLGVDSKTVLFDVKQLLAEMDFEVAKRIGSDVVILPRLVPSVGIRIDELTDGELPENGGPCLQSKYYHPKPLDNGGMGIYDKHGHLIAVRPKGGIFYDEVYHPLENAETEEDVDRGLSIEDEDGDSQYLGLPQISDYEMHYLHDRAKYIYENTDFAISGFTSFSLFERGFKDFGYENYLMLFYEDPDLAEYYLDKMTDAYITYMERYLDAVGDYIQIVQNNDDLGSQKAMLISPEIYREFIKPRHAKINAAIKKKCPDMHISLHCDGSIYPIIGDIIESGFDILNPIQRDCDNMDPAQIKKEFGDRLTIWGSACSTQSTMTHGSIEDIVNEAKEMIRIFAPGGGFVFSQIHNILADIPPEKIVALFDTAKKYGVPEWFNAQ</sequence>
<dbReference type="GO" id="GO:0008168">
    <property type="term" value="F:methyltransferase activity"/>
    <property type="evidence" value="ECO:0007669"/>
    <property type="project" value="UniProtKB-KW"/>
</dbReference>
<dbReference type="AlphaFoldDB" id="A0A7X2P8U7"/>
<proteinExistence type="predicted"/>
<feature type="domain" description="Uroporphyrinogen decarboxylase (URO-D)" evidence="1">
    <location>
        <begin position="196"/>
        <end position="413"/>
    </location>
</feature>
<dbReference type="EMBL" id="VUMV01000003">
    <property type="protein sequence ID" value="MST81921.1"/>
    <property type="molecule type" value="Genomic_DNA"/>
</dbReference>
<evidence type="ECO:0000313" key="2">
    <source>
        <dbReference type="EMBL" id="MST81921.1"/>
    </source>
</evidence>
<keyword evidence="2" id="KW-0489">Methyltransferase</keyword>
<name>A0A7X2P8U7_9FIRM</name>
<dbReference type="InterPro" id="IPR052024">
    <property type="entry name" value="Methanogen_methyltrans"/>
</dbReference>
<dbReference type="Pfam" id="PF01208">
    <property type="entry name" value="URO-D"/>
    <property type="match status" value="1"/>
</dbReference>
<accession>A0A7X2P8U7</accession>
<gene>
    <name evidence="2" type="ORF">FYJ60_06290</name>
</gene>
<dbReference type="Proteomes" id="UP000466864">
    <property type="component" value="Unassembled WGS sequence"/>
</dbReference>
<dbReference type="InterPro" id="IPR038071">
    <property type="entry name" value="UROD/MetE-like_sf"/>
</dbReference>
<dbReference type="GO" id="GO:0006779">
    <property type="term" value="P:porphyrin-containing compound biosynthetic process"/>
    <property type="evidence" value="ECO:0007669"/>
    <property type="project" value="InterPro"/>
</dbReference>
<dbReference type="SUPFAM" id="SSF51726">
    <property type="entry name" value="UROD/MetE-like"/>
    <property type="match status" value="1"/>
</dbReference>
<dbReference type="PANTHER" id="PTHR47099:SF1">
    <property type="entry name" value="METHYLCOBAMIDE:COM METHYLTRANSFERASE MTBA"/>
    <property type="match status" value="1"/>
</dbReference>
<keyword evidence="2" id="KW-0808">Transferase</keyword>
<dbReference type="RefSeq" id="WP_154457824.1">
    <property type="nucleotide sequence ID" value="NZ_VUMV01000003.1"/>
</dbReference>
<dbReference type="Gene3D" id="3.20.20.210">
    <property type="match status" value="1"/>
</dbReference>
<dbReference type="GO" id="GO:0004853">
    <property type="term" value="F:uroporphyrinogen decarboxylase activity"/>
    <property type="evidence" value="ECO:0007669"/>
    <property type="project" value="InterPro"/>
</dbReference>
<organism evidence="2 3">
    <name type="scientific">Bilifractor porci</name>
    <dbReference type="NCBI Taxonomy" id="2606636"/>
    <lineage>
        <taxon>Bacteria</taxon>
        <taxon>Bacillati</taxon>
        <taxon>Bacillota</taxon>
        <taxon>Clostridia</taxon>
        <taxon>Lachnospirales</taxon>
        <taxon>Lachnospiraceae</taxon>
        <taxon>Bilifractor</taxon>
    </lineage>
</organism>
<dbReference type="InterPro" id="IPR000257">
    <property type="entry name" value="Uroporphyrinogen_deCOase"/>
</dbReference>
<dbReference type="PANTHER" id="PTHR47099">
    <property type="entry name" value="METHYLCOBAMIDE:COM METHYLTRANSFERASE MTBA"/>
    <property type="match status" value="1"/>
</dbReference>
<comment type="caution">
    <text evidence="2">The sequence shown here is derived from an EMBL/GenBank/DDBJ whole genome shotgun (WGS) entry which is preliminary data.</text>
</comment>
<reference evidence="2 3" key="1">
    <citation type="submission" date="2019-08" db="EMBL/GenBank/DDBJ databases">
        <title>In-depth cultivation of the pig gut microbiome towards novel bacterial diversity and tailored functional studies.</title>
        <authorList>
            <person name="Wylensek D."/>
            <person name="Hitch T.C.A."/>
            <person name="Clavel T."/>
        </authorList>
    </citation>
    <scope>NUCLEOTIDE SEQUENCE [LARGE SCALE GENOMIC DNA]</scope>
    <source>
        <strain evidence="2 3">Oil+RF-744-WCA-WT-13</strain>
    </source>
</reference>
<keyword evidence="3" id="KW-1185">Reference proteome</keyword>
<evidence type="ECO:0000313" key="3">
    <source>
        <dbReference type="Proteomes" id="UP000466864"/>
    </source>
</evidence>
<evidence type="ECO:0000259" key="1">
    <source>
        <dbReference type="Pfam" id="PF01208"/>
    </source>
</evidence>